<accession>Q0AFW5</accession>
<dbReference type="KEGG" id="net:Neut_1522"/>
<dbReference type="InterPro" id="IPR025161">
    <property type="entry name" value="IS402-like_dom"/>
</dbReference>
<dbReference type="HOGENOM" id="CLU_055261_15_6_4"/>
<dbReference type="Pfam" id="PF13340">
    <property type="entry name" value="DUF4096"/>
    <property type="match status" value="1"/>
</dbReference>
<organism evidence="2 3">
    <name type="scientific">Nitrosomonas eutropha (strain DSM 101675 / C91 / Nm57)</name>
    <dbReference type="NCBI Taxonomy" id="335283"/>
    <lineage>
        <taxon>Bacteria</taxon>
        <taxon>Pseudomonadati</taxon>
        <taxon>Pseudomonadota</taxon>
        <taxon>Betaproteobacteria</taxon>
        <taxon>Nitrosomonadales</taxon>
        <taxon>Nitrosomonadaceae</taxon>
        <taxon>Nitrosomonas</taxon>
    </lineage>
</organism>
<dbReference type="STRING" id="335283.Neut_1522"/>
<feature type="domain" description="Insertion element IS402-like" evidence="1">
    <location>
        <begin position="9"/>
        <end position="70"/>
    </location>
</feature>
<evidence type="ECO:0000259" key="1">
    <source>
        <dbReference type="Pfam" id="PF13340"/>
    </source>
</evidence>
<dbReference type="AlphaFoldDB" id="Q0AFW5"/>
<reference evidence="2 3" key="1">
    <citation type="journal article" date="2007" name="Environ. Microbiol.">
        <title>Whole-genome analysis of the ammonia-oxidizing bacterium, Nitrosomonas eutropha C91: implications for niche adaptation.</title>
        <authorList>
            <person name="Stein L.Y."/>
            <person name="Arp D.J."/>
            <person name="Berube P.M."/>
            <person name="Chain P.S."/>
            <person name="Hauser L."/>
            <person name="Jetten M.S."/>
            <person name="Klotz M.G."/>
            <person name="Larimer F.W."/>
            <person name="Norton J.M."/>
            <person name="Op den Camp H.J.M."/>
            <person name="Shin M."/>
            <person name="Wei X."/>
        </authorList>
    </citation>
    <scope>NUCLEOTIDE SEQUENCE [LARGE SCALE GENOMIC DNA]</scope>
    <source>
        <strain evidence="3">DSM 101675 / C91 / Nm57</strain>
    </source>
</reference>
<gene>
    <name evidence="2" type="ordered locus">Neut_1522</name>
</gene>
<protein>
    <submittedName>
        <fullName evidence="2">Transposase-like protein</fullName>
    </submittedName>
</protein>
<evidence type="ECO:0000313" key="3">
    <source>
        <dbReference type="Proteomes" id="UP000001966"/>
    </source>
</evidence>
<name>Q0AFW5_NITEC</name>
<dbReference type="EMBL" id="CP000450">
    <property type="protein sequence ID" value="ABI59767.1"/>
    <property type="molecule type" value="Genomic_DNA"/>
</dbReference>
<proteinExistence type="predicted"/>
<evidence type="ECO:0000313" key="2">
    <source>
        <dbReference type="EMBL" id="ABI59767.1"/>
    </source>
</evidence>
<dbReference type="eggNOG" id="COG3293">
    <property type="taxonomic scope" value="Bacteria"/>
</dbReference>
<sequence>MRASYLSALSQKQLAVIQLILERVRKVTKPRIIDLFAVFCTVVYILKTDCQWRALPGDHPKWETIYTYFSK</sequence>
<dbReference type="Proteomes" id="UP000001966">
    <property type="component" value="Chromosome"/>
</dbReference>